<organism evidence="5">
    <name type="scientific">marine metagenome</name>
    <dbReference type="NCBI Taxonomy" id="408172"/>
    <lineage>
        <taxon>unclassified sequences</taxon>
        <taxon>metagenomes</taxon>
        <taxon>ecological metagenomes</taxon>
    </lineage>
</organism>
<keyword evidence="1" id="KW-0479">Metal-binding</keyword>
<feature type="domain" description="Sulfatase N-terminal" evidence="4">
    <location>
        <begin position="9"/>
        <end position="360"/>
    </location>
</feature>
<dbReference type="InterPro" id="IPR000917">
    <property type="entry name" value="Sulfatase_N"/>
</dbReference>
<proteinExistence type="predicted"/>
<dbReference type="PANTHER" id="PTHR45953:SF1">
    <property type="entry name" value="IDURONATE 2-SULFATASE"/>
    <property type="match status" value="1"/>
</dbReference>
<evidence type="ECO:0000256" key="2">
    <source>
        <dbReference type="ARBA" id="ARBA00022801"/>
    </source>
</evidence>
<keyword evidence="2" id="KW-0378">Hydrolase</keyword>
<dbReference type="GO" id="GO:0008484">
    <property type="term" value="F:sulfuric ester hydrolase activity"/>
    <property type="evidence" value="ECO:0007669"/>
    <property type="project" value="TreeGrafter"/>
</dbReference>
<dbReference type="SUPFAM" id="SSF53649">
    <property type="entry name" value="Alkaline phosphatase-like"/>
    <property type="match status" value="1"/>
</dbReference>
<feature type="region of interest" description="Disordered" evidence="3">
    <location>
        <begin position="118"/>
        <end position="137"/>
    </location>
</feature>
<dbReference type="AlphaFoldDB" id="A0A381WE85"/>
<reference evidence="5" key="1">
    <citation type="submission" date="2018-05" db="EMBL/GenBank/DDBJ databases">
        <authorList>
            <person name="Lanie J.A."/>
            <person name="Ng W.-L."/>
            <person name="Kazmierczak K.M."/>
            <person name="Andrzejewski T.M."/>
            <person name="Davidsen T.M."/>
            <person name="Wayne K.J."/>
            <person name="Tettelin H."/>
            <person name="Glass J.I."/>
            <person name="Rusch D."/>
            <person name="Podicherti R."/>
            <person name="Tsui H.-C.T."/>
            <person name="Winkler M.E."/>
        </authorList>
    </citation>
    <scope>NUCLEOTIDE SEQUENCE</scope>
</reference>
<dbReference type="GO" id="GO:0046872">
    <property type="term" value="F:metal ion binding"/>
    <property type="evidence" value="ECO:0007669"/>
    <property type="project" value="UniProtKB-KW"/>
</dbReference>
<dbReference type="CDD" id="cd16037">
    <property type="entry name" value="sulfatase_like"/>
    <property type="match status" value="1"/>
</dbReference>
<evidence type="ECO:0000259" key="4">
    <source>
        <dbReference type="Pfam" id="PF00884"/>
    </source>
</evidence>
<evidence type="ECO:0000313" key="5">
    <source>
        <dbReference type="EMBL" id="SVA50772.1"/>
    </source>
</evidence>
<gene>
    <name evidence="5" type="ORF">METZ01_LOCUS103626</name>
</gene>
<sequence length="493" mass="55123">MSVSINEKPNFLVIMSDEHAPMWSSTYGHRFVKTPNMDRLAKEGNVFDSAYCNAPLCVPSRLSFMTGKQVSNCEGWDNATPLPSDVMTWPYALRSAGYDCALSGKMHLIGPDRLHGFGDQLAHDPHGDPPEDDRASLNLDPGGGHPIFPWEDGVPTASEPWASVQEAGAGTTPMIDADNLIEERAVEYLQSEDRKTNPWALCVGFVAPHFPFVVPEPYFSMYYPEHADLPMNPQGHLENLPDAARRTRQALNFDGYSEDEIRRARAAYYGLITFLDDKIGRLLQTLEDQGLFENTVVIYTSDHGESLGEHGLWRKMNFYEQSVRVPLQISWPKVLPCETRHNVPVSLVDATATILDLAGISPEVIRLMELDGESLVPLMTSKDSSVRGEAFSEHLAHGTDRPRAMIRKGSFKLCYSHGGSVGESSDVELYDLKNDPGEFENLAGQTKYESQERQLLDNILERWGNPKILDQKIRSSQKSRLLIRDVLGDKAIF</sequence>
<dbReference type="GO" id="GO:0005737">
    <property type="term" value="C:cytoplasm"/>
    <property type="evidence" value="ECO:0007669"/>
    <property type="project" value="TreeGrafter"/>
</dbReference>
<dbReference type="Pfam" id="PF00884">
    <property type="entry name" value="Sulfatase"/>
    <property type="match status" value="1"/>
</dbReference>
<protein>
    <recommendedName>
        <fullName evidence="4">Sulfatase N-terminal domain-containing protein</fullName>
    </recommendedName>
</protein>
<accession>A0A381WE85</accession>
<dbReference type="Gene3D" id="3.40.720.10">
    <property type="entry name" value="Alkaline Phosphatase, subunit A"/>
    <property type="match status" value="1"/>
</dbReference>
<feature type="compositionally biased region" description="Basic and acidic residues" evidence="3">
    <location>
        <begin position="118"/>
        <end position="135"/>
    </location>
</feature>
<dbReference type="InterPro" id="IPR017850">
    <property type="entry name" value="Alkaline_phosphatase_core_sf"/>
</dbReference>
<evidence type="ECO:0000256" key="1">
    <source>
        <dbReference type="ARBA" id="ARBA00022723"/>
    </source>
</evidence>
<dbReference type="EMBL" id="UINC01011513">
    <property type="protein sequence ID" value="SVA50772.1"/>
    <property type="molecule type" value="Genomic_DNA"/>
</dbReference>
<evidence type="ECO:0000256" key="3">
    <source>
        <dbReference type="SAM" id="MobiDB-lite"/>
    </source>
</evidence>
<dbReference type="PANTHER" id="PTHR45953">
    <property type="entry name" value="IDURONATE 2-SULFATASE"/>
    <property type="match status" value="1"/>
</dbReference>
<name>A0A381WE85_9ZZZZ</name>